<proteinExistence type="predicted"/>
<dbReference type="EnsemblMetazoa" id="SCAU011645-RE">
    <property type="protein sequence ID" value="SCAU011645-PE"/>
    <property type="gene ID" value="SCAU011645"/>
</dbReference>
<dbReference type="OrthoDB" id="4540492at2759"/>
<dbReference type="VEuPathDB" id="VectorBase:SCAU011645"/>
<dbReference type="EnsemblMetazoa" id="SCAU011645-RA">
    <property type="protein sequence ID" value="SCAU011645-PA"/>
    <property type="gene ID" value="SCAU011645"/>
</dbReference>
<dbReference type="EnsemblMetazoa" id="SCAU011645-RH">
    <property type="protein sequence ID" value="SCAU011645-PH"/>
    <property type="gene ID" value="SCAU011645"/>
</dbReference>
<evidence type="ECO:0000313" key="3">
    <source>
        <dbReference type="EnsemblMetazoa" id="SCAU011645-PG"/>
    </source>
</evidence>
<reference evidence="3 4" key="1">
    <citation type="submission" date="2015-05" db="EMBL/GenBank/DDBJ databases">
        <authorList>
            <person name="Wilson R.K."/>
            <person name="Warren W.C."/>
            <person name="Olafson P."/>
        </authorList>
    </citation>
    <scope>NUCLEOTIDE SEQUENCE [LARGE SCALE GENOMIC DNA]</scope>
    <source>
        <strain evidence="3 4">USDA</strain>
    </source>
</reference>
<dbReference type="EnsemblMetazoa" id="SCAU011645-RG">
    <property type="protein sequence ID" value="SCAU011645-PG"/>
    <property type="gene ID" value="SCAU011645"/>
</dbReference>
<evidence type="ECO:0000313" key="4">
    <source>
        <dbReference type="Proteomes" id="UP000095300"/>
    </source>
</evidence>
<keyword evidence="4" id="KW-1185">Reference proteome</keyword>
<dbReference type="EnsemblMetazoa" id="SCAU011645-RB">
    <property type="protein sequence ID" value="SCAU011645-PB"/>
    <property type="gene ID" value="SCAU011645"/>
</dbReference>
<keyword evidence="1" id="KW-0175">Coiled coil</keyword>
<gene>
    <name evidence="3" type="primary">106093246</name>
</gene>
<evidence type="ECO:0000256" key="1">
    <source>
        <dbReference type="SAM" id="Coils"/>
    </source>
</evidence>
<organism evidence="3 4">
    <name type="scientific">Stomoxys calcitrans</name>
    <name type="common">Stable fly</name>
    <name type="synonym">Conops calcitrans</name>
    <dbReference type="NCBI Taxonomy" id="35570"/>
    <lineage>
        <taxon>Eukaryota</taxon>
        <taxon>Metazoa</taxon>
        <taxon>Ecdysozoa</taxon>
        <taxon>Arthropoda</taxon>
        <taxon>Hexapoda</taxon>
        <taxon>Insecta</taxon>
        <taxon>Pterygota</taxon>
        <taxon>Neoptera</taxon>
        <taxon>Endopterygota</taxon>
        <taxon>Diptera</taxon>
        <taxon>Brachycera</taxon>
        <taxon>Muscomorpha</taxon>
        <taxon>Muscoidea</taxon>
        <taxon>Muscidae</taxon>
        <taxon>Stomoxys</taxon>
    </lineage>
</organism>
<sequence>MAHSVDISMISPPTSSSISNDQDPFGQLPPLLPPLRSTQVLQPLTVFPVSNLSEDSYDYVFGGRRKTPPSTTALKLTSPPVRLRPEDAYTNTRNSGSGGFIGSNTNNGTTAGRFYRHSFSYVPKRSRHSQNERERNANYESRLRCHGEDEATLRQLLLDLQKQVSVMSMNLSAKLDELQRGDRHLETTVALCEIRTQLQELTKSVESCQSEVSEVKRDMVAIKHELDTVQQVKEEIEELREYVDRLEEHTHRRKLRLLEQVCSLNYLPCCVIIIFKKKCKQFQYQSF</sequence>
<dbReference type="Proteomes" id="UP000095300">
    <property type="component" value="Unassembled WGS sequence"/>
</dbReference>
<feature type="region of interest" description="Disordered" evidence="2">
    <location>
        <begin position="1"/>
        <end position="23"/>
    </location>
</feature>
<dbReference type="AlphaFoldDB" id="A0A1I8PW31"/>
<feature type="coiled-coil region" evidence="1">
    <location>
        <begin position="198"/>
        <end position="252"/>
    </location>
</feature>
<dbReference type="EnsemblMetazoa" id="SCAU011645-RD">
    <property type="protein sequence ID" value="SCAU011645-PD"/>
    <property type="gene ID" value="SCAU011645"/>
</dbReference>
<evidence type="ECO:0000256" key="2">
    <source>
        <dbReference type="SAM" id="MobiDB-lite"/>
    </source>
</evidence>
<reference evidence="3" key="2">
    <citation type="submission" date="2020-05" db="UniProtKB">
        <authorList>
            <consortium name="EnsemblMetazoa"/>
        </authorList>
    </citation>
    <scope>IDENTIFICATION</scope>
    <source>
        <strain evidence="3">USDA</strain>
    </source>
</reference>
<dbReference type="EnsemblMetazoa" id="SCAU011645-RC">
    <property type="protein sequence ID" value="SCAU011645-PC"/>
    <property type="gene ID" value="SCAU011645"/>
</dbReference>
<feature type="compositionally biased region" description="Low complexity" evidence="2">
    <location>
        <begin position="7"/>
        <end position="19"/>
    </location>
</feature>
<feature type="region of interest" description="Disordered" evidence="2">
    <location>
        <begin position="85"/>
        <end position="107"/>
    </location>
</feature>
<name>A0A1I8PW31_STOCA</name>
<accession>A0A1I8PW31</accession>
<protein>
    <submittedName>
        <fullName evidence="3">Uncharacterized protein</fullName>
    </submittedName>
</protein>
<dbReference type="EnsemblMetazoa" id="SCAU011645-RF">
    <property type="protein sequence ID" value="SCAU011645-PF"/>
    <property type="gene ID" value="SCAU011645"/>
</dbReference>